<evidence type="ECO:0000256" key="1">
    <source>
        <dbReference type="HAMAP-Rule" id="MF_00226"/>
    </source>
</evidence>
<dbReference type="SUPFAM" id="SSF142433">
    <property type="entry name" value="CinA-like"/>
    <property type="match status" value="1"/>
</dbReference>
<comment type="caution">
    <text evidence="3">The sequence shown here is derived from an EMBL/GenBank/DDBJ whole genome shotgun (WGS) entry which is preliminary data.</text>
</comment>
<evidence type="ECO:0000313" key="3">
    <source>
        <dbReference type="EMBL" id="PSW07351.1"/>
    </source>
</evidence>
<name>A0A2T3N4F3_9GAMM</name>
<reference evidence="3 4" key="1">
    <citation type="submission" date="2018-03" db="EMBL/GenBank/DDBJ databases">
        <title>Whole genome sequencing of Histamine producing bacteria.</title>
        <authorList>
            <person name="Butler K."/>
        </authorList>
    </citation>
    <scope>NUCLEOTIDE SEQUENCE [LARGE SCALE GENOMIC DNA]</scope>
    <source>
        <strain evidence="3 4">DSM 16190</strain>
    </source>
</reference>
<gene>
    <name evidence="3" type="ORF">C9I89_01125</name>
</gene>
<dbReference type="InterPro" id="IPR001453">
    <property type="entry name" value="MoaB/Mog_dom"/>
</dbReference>
<dbReference type="InterPro" id="IPR036653">
    <property type="entry name" value="CinA-like_C"/>
</dbReference>
<dbReference type="Pfam" id="PF00994">
    <property type="entry name" value="MoCF_biosynth"/>
    <property type="match status" value="1"/>
</dbReference>
<dbReference type="NCBIfam" id="TIGR00200">
    <property type="entry name" value="cinA_nterm"/>
    <property type="match status" value="1"/>
</dbReference>
<dbReference type="SUPFAM" id="SSF53218">
    <property type="entry name" value="Molybdenum cofactor biosynthesis proteins"/>
    <property type="match status" value="1"/>
</dbReference>
<dbReference type="InterPro" id="IPR050101">
    <property type="entry name" value="CinA"/>
</dbReference>
<comment type="similarity">
    <text evidence="1">Belongs to the CinA family.</text>
</comment>
<dbReference type="CDD" id="cd00885">
    <property type="entry name" value="cinA"/>
    <property type="match status" value="1"/>
</dbReference>
<dbReference type="Gene3D" id="3.90.950.20">
    <property type="entry name" value="CinA-like"/>
    <property type="match status" value="1"/>
</dbReference>
<dbReference type="InterPro" id="IPR008135">
    <property type="entry name" value="Competence-induced_CinA"/>
</dbReference>
<dbReference type="InterPro" id="IPR036425">
    <property type="entry name" value="MoaB/Mog-like_dom_sf"/>
</dbReference>
<dbReference type="HAMAP" id="MF_00226_B">
    <property type="entry name" value="CinA_B"/>
    <property type="match status" value="1"/>
</dbReference>
<evidence type="ECO:0000313" key="4">
    <source>
        <dbReference type="Proteomes" id="UP000240904"/>
    </source>
</evidence>
<evidence type="ECO:0000259" key="2">
    <source>
        <dbReference type="SMART" id="SM00852"/>
    </source>
</evidence>
<dbReference type="Proteomes" id="UP000240904">
    <property type="component" value="Unassembled WGS sequence"/>
</dbReference>
<dbReference type="PANTHER" id="PTHR13939:SF0">
    <property type="entry name" value="NMN AMIDOHYDROLASE-LIKE PROTEIN YFAY"/>
    <property type="match status" value="1"/>
</dbReference>
<organism evidence="3 4">
    <name type="scientific">Photobacterium lipolyticum</name>
    <dbReference type="NCBI Taxonomy" id="266810"/>
    <lineage>
        <taxon>Bacteria</taxon>
        <taxon>Pseudomonadati</taxon>
        <taxon>Pseudomonadota</taxon>
        <taxon>Gammaproteobacteria</taxon>
        <taxon>Vibrionales</taxon>
        <taxon>Vibrionaceae</taxon>
        <taxon>Photobacterium</taxon>
    </lineage>
</organism>
<sequence>MLQIAMISTGEEVLHGDILDTNAAWLSRLFFQHGFALSRRTTVGDQLEALATEIEHCSLTSDIVVINGGLGPTSDDLTAQAAAIASDVGLEQSDYWVEQMQVKYQKLGREMPKTNLKQAMLPEGAELLENPIGTACGFAMKLNRAWLFFTPGVPSEFKQMVQVEIVPRLTRAFPKVAARDCLRFYTFGLSESGISETLSPLSLPKGYEIGYRSSLPFIEIKLFAPRGDEQAHSLQQTMVSLLGDNVVGVGKTLPELVGELLVKQDLSLTIAEQSTGGWLTSWLQDFPNAKAKLRQGWMLAANTEPEMATKDLLASALAIATAARDDTASDIALVSGPVHDEKVAVALSTPQGDWAQLIKTKRRYASNDHRNMVATVMLDMLRRWLDDRAVIGRYESIQRESEIFLPADR</sequence>
<feature type="domain" description="MoaB/Mog" evidence="2">
    <location>
        <begin position="5"/>
        <end position="172"/>
    </location>
</feature>
<proteinExistence type="inferred from homology"/>
<dbReference type="EMBL" id="PYMC01000001">
    <property type="protein sequence ID" value="PSW07351.1"/>
    <property type="molecule type" value="Genomic_DNA"/>
</dbReference>
<dbReference type="SMART" id="SM00852">
    <property type="entry name" value="MoCF_biosynth"/>
    <property type="match status" value="1"/>
</dbReference>
<keyword evidence="4" id="KW-1185">Reference proteome</keyword>
<dbReference type="Gene3D" id="3.40.980.10">
    <property type="entry name" value="MoaB/Mog-like domain"/>
    <property type="match status" value="1"/>
</dbReference>
<dbReference type="NCBIfam" id="TIGR00177">
    <property type="entry name" value="molyb_syn"/>
    <property type="match status" value="1"/>
</dbReference>
<dbReference type="PANTHER" id="PTHR13939">
    <property type="entry name" value="NICOTINAMIDE-NUCLEOTIDE AMIDOHYDROLASE PNCC"/>
    <property type="match status" value="1"/>
</dbReference>
<dbReference type="PIRSF" id="PIRSF006728">
    <property type="entry name" value="CinA"/>
    <property type="match status" value="1"/>
</dbReference>
<dbReference type="AlphaFoldDB" id="A0A2T3N4F3"/>
<dbReference type="RefSeq" id="WP_107281504.1">
    <property type="nucleotide sequence ID" value="NZ_PYMC01000001.1"/>
</dbReference>
<accession>A0A2T3N4F3</accession>
<dbReference type="OrthoDB" id="9801454at2"/>
<protein>
    <recommendedName>
        <fullName evidence="1">CinA-like protein</fullName>
    </recommendedName>
</protein>